<comment type="caution">
    <text evidence="2">The sequence shown here is derived from an EMBL/GenBank/DDBJ whole genome shotgun (WGS) entry which is preliminary data.</text>
</comment>
<name>A0A645F0X5_9ZZZZ</name>
<feature type="compositionally biased region" description="Basic residues" evidence="1">
    <location>
        <begin position="107"/>
        <end position="120"/>
    </location>
</feature>
<feature type="region of interest" description="Disordered" evidence="1">
    <location>
        <begin position="28"/>
        <end position="51"/>
    </location>
</feature>
<proteinExistence type="predicted"/>
<accession>A0A645F0X5</accession>
<feature type="region of interest" description="Disordered" evidence="1">
    <location>
        <begin position="96"/>
        <end position="165"/>
    </location>
</feature>
<feature type="compositionally biased region" description="Basic residues" evidence="1">
    <location>
        <begin position="154"/>
        <end position="165"/>
    </location>
</feature>
<dbReference type="EMBL" id="VSSQ01053369">
    <property type="protein sequence ID" value="MPN07400.1"/>
    <property type="molecule type" value="Genomic_DNA"/>
</dbReference>
<feature type="compositionally biased region" description="Basic and acidic residues" evidence="1">
    <location>
        <begin position="28"/>
        <end position="38"/>
    </location>
</feature>
<gene>
    <name evidence="2" type="ORF">SDC9_154670</name>
</gene>
<dbReference type="AlphaFoldDB" id="A0A645F0X5"/>
<evidence type="ECO:0000313" key="2">
    <source>
        <dbReference type="EMBL" id="MPN07400.1"/>
    </source>
</evidence>
<organism evidence="2">
    <name type="scientific">bioreactor metagenome</name>
    <dbReference type="NCBI Taxonomy" id="1076179"/>
    <lineage>
        <taxon>unclassified sequences</taxon>
        <taxon>metagenomes</taxon>
        <taxon>ecological metagenomes</taxon>
    </lineage>
</organism>
<evidence type="ECO:0000256" key="1">
    <source>
        <dbReference type="SAM" id="MobiDB-lite"/>
    </source>
</evidence>
<sequence>MPRLVVKPLVGAQTAQQCNAACGKQRIGADDDQQHGDQKQQNCRHGAFDQNGNGIAAAQRQHPQNGQWHRAFGLALANFAPVQQFDRLCQPHLTQVREQGEEEQHQKQHGGRGQRRRGKRKTDGIAKVQQRAQGGKHAPTEQHAHQQPNYNCKKSGKNRLKQHHQPKMVLFHAEYII</sequence>
<reference evidence="2" key="1">
    <citation type="submission" date="2019-08" db="EMBL/GenBank/DDBJ databases">
        <authorList>
            <person name="Kucharzyk K."/>
            <person name="Murdoch R.W."/>
            <person name="Higgins S."/>
            <person name="Loffler F."/>
        </authorList>
    </citation>
    <scope>NUCLEOTIDE SEQUENCE</scope>
</reference>
<protein>
    <submittedName>
        <fullName evidence="2">Uncharacterized protein</fullName>
    </submittedName>
</protein>